<dbReference type="Proteomes" id="UP001318860">
    <property type="component" value="Unassembled WGS sequence"/>
</dbReference>
<keyword evidence="1" id="KW-0521">NADP</keyword>
<dbReference type="EMBL" id="JABTTQ020000022">
    <property type="protein sequence ID" value="KAK6142022.1"/>
    <property type="molecule type" value="Genomic_DNA"/>
</dbReference>
<dbReference type="InterPro" id="IPR050425">
    <property type="entry name" value="NAD(P)_dehydrat-like"/>
</dbReference>
<accession>A0ABR0W324</accession>
<dbReference type="PANTHER" id="PTHR10366:SF369">
    <property type="entry name" value="CINNAMOYL-COA REDUCTASE-LIKE PROTEIN"/>
    <property type="match status" value="1"/>
</dbReference>
<evidence type="ECO:0000313" key="4">
    <source>
        <dbReference type="EMBL" id="KAK6142022.1"/>
    </source>
</evidence>
<evidence type="ECO:0000256" key="2">
    <source>
        <dbReference type="ARBA" id="ARBA00023002"/>
    </source>
</evidence>
<organism evidence="4 5">
    <name type="scientific">Rehmannia glutinosa</name>
    <name type="common">Chinese foxglove</name>
    <dbReference type="NCBI Taxonomy" id="99300"/>
    <lineage>
        <taxon>Eukaryota</taxon>
        <taxon>Viridiplantae</taxon>
        <taxon>Streptophyta</taxon>
        <taxon>Embryophyta</taxon>
        <taxon>Tracheophyta</taxon>
        <taxon>Spermatophyta</taxon>
        <taxon>Magnoliopsida</taxon>
        <taxon>eudicotyledons</taxon>
        <taxon>Gunneridae</taxon>
        <taxon>Pentapetalae</taxon>
        <taxon>asterids</taxon>
        <taxon>lamiids</taxon>
        <taxon>Lamiales</taxon>
        <taxon>Orobanchaceae</taxon>
        <taxon>Rehmannieae</taxon>
        <taxon>Rehmannia</taxon>
    </lineage>
</organism>
<evidence type="ECO:0000313" key="5">
    <source>
        <dbReference type="Proteomes" id="UP001318860"/>
    </source>
</evidence>
<dbReference type="Pfam" id="PF01370">
    <property type="entry name" value="Epimerase"/>
    <property type="match status" value="1"/>
</dbReference>
<keyword evidence="2" id="KW-0560">Oxidoreductase</keyword>
<gene>
    <name evidence="4" type="ORF">DH2020_016203</name>
</gene>
<dbReference type="InterPro" id="IPR001509">
    <property type="entry name" value="Epimerase_deHydtase"/>
</dbReference>
<reference evidence="4 5" key="1">
    <citation type="journal article" date="2021" name="Comput. Struct. Biotechnol. J.">
        <title>De novo genome assembly of the potent medicinal plant Rehmannia glutinosa using nanopore technology.</title>
        <authorList>
            <person name="Ma L."/>
            <person name="Dong C."/>
            <person name="Song C."/>
            <person name="Wang X."/>
            <person name="Zheng X."/>
            <person name="Niu Y."/>
            <person name="Chen S."/>
            <person name="Feng W."/>
        </authorList>
    </citation>
    <scope>NUCLEOTIDE SEQUENCE [LARGE SCALE GENOMIC DNA]</scope>
    <source>
        <strain evidence="4">DH-2019</strain>
    </source>
</reference>
<sequence>MVDREGEVVCVTGGSGFIGSWIVHFLLRRGYTVHATVRNLGDEKETKHLEAMEGADSRLRLFQMDLLRYDSIAAAVSGAAGVIHVASPCVVDEVHDPQRELLDPAVRGTINVLTAAKELGVRRVVVTSSISAMVAGPNCMADAVMNEDCWADEEYCKHNGLWYPLSKILAEKAAWEFAEKNGLDIVVVNPGTVMGTIIPPAINASMLLTLRLLQGTEVSENFFMGYVHVKDVALAHVLVYENTAATGRHLCVESLSRYDDFAAKIAELYPEYKVPRFPKDTQPGLLMTKDASKKLIDLGLEFVSLEQIVKDSSQSCRPKELVTTVGLIVARVASHVDIVRRQIPQVFLEMHLMPLSDLTSINSCGLP</sequence>
<dbReference type="SUPFAM" id="SSF51735">
    <property type="entry name" value="NAD(P)-binding Rossmann-fold domains"/>
    <property type="match status" value="1"/>
</dbReference>
<evidence type="ECO:0000256" key="1">
    <source>
        <dbReference type="ARBA" id="ARBA00022857"/>
    </source>
</evidence>
<comment type="caution">
    <text evidence="4">The sequence shown here is derived from an EMBL/GenBank/DDBJ whole genome shotgun (WGS) entry which is preliminary data.</text>
</comment>
<name>A0ABR0W324_REHGL</name>
<keyword evidence="5" id="KW-1185">Reference proteome</keyword>
<dbReference type="CDD" id="cd08958">
    <property type="entry name" value="FR_SDR_e"/>
    <property type="match status" value="1"/>
</dbReference>
<feature type="domain" description="NAD-dependent epimerase/dehydratase" evidence="3">
    <location>
        <begin position="9"/>
        <end position="245"/>
    </location>
</feature>
<proteinExistence type="predicted"/>
<protein>
    <recommendedName>
        <fullName evidence="3">NAD-dependent epimerase/dehydratase domain-containing protein</fullName>
    </recommendedName>
</protein>
<evidence type="ECO:0000259" key="3">
    <source>
        <dbReference type="Pfam" id="PF01370"/>
    </source>
</evidence>
<dbReference type="PANTHER" id="PTHR10366">
    <property type="entry name" value="NAD DEPENDENT EPIMERASE/DEHYDRATASE"/>
    <property type="match status" value="1"/>
</dbReference>
<dbReference type="Gene3D" id="3.40.50.720">
    <property type="entry name" value="NAD(P)-binding Rossmann-like Domain"/>
    <property type="match status" value="1"/>
</dbReference>
<dbReference type="InterPro" id="IPR036291">
    <property type="entry name" value="NAD(P)-bd_dom_sf"/>
</dbReference>